<protein>
    <recommendedName>
        <fullName evidence="1">Oxidoreductase-like domain-containing protein</fullName>
    </recommendedName>
</protein>
<dbReference type="PANTHER" id="PTHR21193:SF3">
    <property type="entry name" value="OXIDOREDUCTASE-LIKE DOMAIN-CONTAINING PROTEIN 1"/>
    <property type="match status" value="1"/>
</dbReference>
<feature type="domain" description="Oxidoreductase-like" evidence="1">
    <location>
        <begin position="88"/>
        <end position="113"/>
    </location>
</feature>
<dbReference type="InterPro" id="IPR019180">
    <property type="entry name" value="Oxidoreductase-like_N"/>
</dbReference>
<proteinExistence type="predicted"/>
<evidence type="ECO:0000259" key="1">
    <source>
        <dbReference type="Pfam" id="PF09791"/>
    </source>
</evidence>
<sequence>MKPANSLSLRLLPWGYGVLKVLLDSPQAPSEHPAYYPSTSRQSETRRLLTTEKRDTQERNRARAQLVFGSPLAGPRRNTGLKDQTRLVAGVLIPPKPQEPDNCCMSGCVHCGYADKKNKIIQTPLFCGIVWDIFREDFEEWATASSKAEKALQIQNPSSLAINTSHSVESSESSAIRNSNGEGEKVEIIETMWKGLEDIPIGIRVFMDTEKAIKSKKSYGKRK</sequence>
<dbReference type="InterPro" id="IPR039251">
    <property type="entry name" value="OXLD1"/>
</dbReference>
<organism evidence="2 3">
    <name type="scientific">Dactylellina haptotyla (strain CBS 200.50)</name>
    <name type="common">Nematode-trapping fungus</name>
    <name type="synonym">Monacrosporium haptotylum</name>
    <dbReference type="NCBI Taxonomy" id="1284197"/>
    <lineage>
        <taxon>Eukaryota</taxon>
        <taxon>Fungi</taxon>
        <taxon>Dikarya</taxon>
        <taxon>Ascomycota</taxon>
        <taxon>Pezizomycotina</taxon>
        <taxon>Orbiliomycetes</taxon>
        <taxon>Orbiliales</taxon>
        <taxon>Orbiliaceae</taxon>
        <taxon>Dactylellina</taxon>
    </lineage>
</organism>
<dbReference type="Pfam" id="PF09791">
    <property type="entry name" value="Oxidored-like"/>
    <property type="match status" value="1"/>
</dbReference>
<keyword evidence="3" id="KW-1185">Reference proteome</keyword>
<gene>
    <name evidence="2" type="ORF">H072_5707</name>
</gene>
<evidence type="ECO:0000313" key="2">
    <source>
        <dbReference type="EMBL" id="EPS40457.1"/>
    </source>
</evidence>
<dbReference type="OMA" id="IVWDIFR"/>
<dbReference type="PANTHER" id="PTHR21193">
    <property type="entry name" value="OXIDOREDUCTASE-LIKE DOMAIN-CONTAINING PROTEIN 1"/>
    <property type="match status" value="1"/>
</dbReference>
<dbReference type="HOGENOM" id="CLU_062297_2_1_1"/>
<dbReference type="EMBL" id="AQGS01000368">
    <property type="protein sequence ID" value="EPS40457.1"/>
    <property type="molecule type" value="Genomic_DNA"/>
</dbReference>
<reference evidence="2 3" key="1">
    <citation type="journal article" date="2013" name="PLoS Genet.">
        <title>Genomic mechanisms accounting for the adaptation to parasitism in nematode-trapping fungi.</title>
        <authorList>
            <person name="Meerupati T."/>
            <person name="Andersson K.M."/>
            <person name="Friman E."/>
            <person name="Kumar D."/>
            <person name="Tunlid A."/>
            <person name="Ahren D."/>
        </authorList>
    </citation>
    <scope>NUCLEOTIDE SEQUENCE [LARGE SCALE GENOMIC DNA]</scope>
    <source>
        <strain evidence="2 3">CBS 200.50</strain>
    </source>
</reference>
<dbReference type="eggNOG" id="KOG4690">
    <property type="taxonomic scope" value="Eukaryota"/>
</dbReference>
<accession>S8BYN2</accession>
<evidence type="ECO:0000313" key="3">
    <source>
        <dbReference type="Proteomes" id="UP000015100"/>
    </source>
</evidence>
<name>S8BYN2_DACHA</name>
<dbReference type="OrthoDB" id="10064411at2759"/>
<dbReference type="Proteomes" id="UP000015100">
    <property type="component" value="Unassembled WGS sequence"/>
</dbReference>
<dbReference type="GO" id="GO:0005739">
    <property type="term" value="C:mitochondrion"/>
    <property type="evidence" value="ECO:0007669"/>
    <property type="project" value="TreeGrafter"/>
</dbReference>
<comment type="caution">
    <text evidence="2">The sequence shown here is derived from an EMBL/GenBank/DDBJ whole genome shotgun (WGS) entry which is preliminary data.</text>
</comment>
<dbReference type="STRING" id="1284197.S8BYN2"/>
<reference evidence="3" key="2">
    <citation type="submission" date="2013-04" db="EMBL/GenBank/DDBJ databases">
        <title>Genomic mechanisms accounting for the adaptation to parasitism in nematode-trapping fungi.</title>
        <authorList>
            <person name="Ahren D.G."/>
        </authorList>
    </citation>
    <scope>NUCLEOTIDE SEQUENCE [LARGE SCALE GENOMIC DNA]</scope>
    <source>
        <strain evidence="3">CBS 200.50</strain>
    </source>
</reference>
<dbReference type="AlphaFoldDB" id="S8BYN2"/>